<dbReference type="CDD" id="cd09272">
    <property type="entry name" value="RNase_HI_RT_Ty1"/>
    <property type="match status" value="1"/>
</dbReference>
<reference evidence="1 2" key="1">
    <citation type="submission" date="2024-04" db="EMBL/GenBank/DDBJ databases">
        <authorList>
            <person name="Fracassetti M."/>
        </authorList>
    </citation>
    <scope>NUCLEOTIDE SEQUENCE [LARGE SCALE GENOMIC DNA]</scope>
</reference>
<gene>
    <name evidence="1" type="ORF">LTRI10_LOCUS20131</name>
</gene>
<dbReference type="Proteomes" id="UP001497516">
    <property type="component" value="Chromosome 3"/>
</dbReference>
<evidence type="ECO:0000313" key="1">
    <source>
        <dbReference type="EMBL" id="CAL1378557.1"/>
    </source>
</evidence>
<dbReference type="PANTHER" id="PTHR11439:SF497">
    <property type="entry name" value="CYSTEINE-RICH RLK (RECEPTOR-LIKE PROTEIN KINASE) 8"/>
    <property type="match status" value="1"/>
</dbReference>
<name>A0AAV2DYH6_9ROSI</name>
<accession>A0AAV2DYH6</accession>
<dbReference type="PANTHER" id="PTHR11439">
    <property type="entry name" value="GAG-POL-RELATED RETROTRANSPOSON"/>
    <property type="match status" value="1"/>
</dbReference>
<proteinExistence type="predicted"/>
<protein>
    <submittedName>
        <fullName evidence="1">Uncharacterized protein</fullName>
    </submittedName>
</protein>
<organism evidence="1 2">
    <name type="scientific">Linum trigynum</name>
    <dbReference type="NCBI Taxonomy" id="586398"/>
    <lineage>
        <taxon>Eukaryota</taxon>
        <taxon>Viridiplantae</taxon>
        <taxon>Streptophyta</taxon>
        <taxon>Embryophyta</taxon>
        <taxon>Tracheophyta</taxon>
        <taxon>Spermatophyta</taxon>
        <taxon>Magnoliopsida</taxon>
        <taxon>eudicotyledons</taxon>
        <taxon>Gunneridae</taxon>
        <taxon>Pentapetalae</taxon>
        <taxon>rosids</taxon>
        <taxon>fabids</taxon>
        <taxon>Malpighiales</taxon>
        <taxon>Linaceae</taxon>
        <taxon>Linum</taxon>
    </lineage>
</organism>
<dbReference type="AlphaFoldDB" id="A0AAV2DYH6"/>
<keyword evidence="2" id="KW-1185">Reference proteome</keyword>
<sequence>MDECVPCATPMEQNLKLRQADGDLFANGKLYHSIVSSLIYLTHTRHDISYVVQIVSQLMSSPRTTHWSVVQRILRYLHGSPEVVLWIPAGGEPMLKAYADADYTGCLDARRSTSGWCVKVGSSFISWRCKKQDQVSKSSTEVEYRSMSDVASGV</sequence>
<evidence type="ECO:0000313" key="2">
    <source>
        <dbReference type="Proteomes" id="UP001497516"/>
    </source>
</evidence>
<dbReference type="EMBL" id="OZ034816">
    <property type="protein sequence ID" value="CAL1378557.1"/>
    <property type="molecule type" value="Genomic_DNA"/>
</dbReference>